<evidence type="ECO:0000313" key="3">
    <source>
        <dbReference type="Proteomes" id="UP001215549"/>
    </source>
</evidence>
<dbReference type="EMBL" id="CP067140">
    <property type="protein sequence ID" value="WCR04727.1"/>
    <property type="molecule type" value="Genomic_DNA"/>
</dbReference>
<keyword evidence="3" id="KW-1185">Reference proteome</keyword>
<protein>
    <submittedName>
        <fullName evidence="2">Uncharacterized protein</fullName>
    </submittedName>
</protein>
<evidence type="ECO:0000313" key="2">
    <source>
        <dbReference type="EMBL" id="WCR04727.1"/>
    </source>
</evidence>
<keyword evidence="1" id="KW-1133">Transmembrane helix</keyword>
<name>A0ABY7SCF8_9RHOB</name>
<accession>A0ABY7SCF8</accession>
<feature type="transmembrane region" description="Helical" evidence="1">
    <location>
        <begin position="12"/>
        <end position="33"/>
    </location>
</feature>
<dbReference type="RefSeq" id="WP_076526270.1">
    <property type="nucleotide sequence ID" value="NZ_CP067140.1"/>
</dbReference>
<sequence length="75" mass="8352">MTSRNFTGTSILHLFAILFIYIPAAAIFPIGFLLALHNLYWAIGFVAICIAVILLANMVKPKLAHRLNVPDEPHH</sequence>
<feature type="transmembrane region" description="Helical" evidence="1">
    <location>
        <begin position="39"/>
        <end position="59"/>
    </location>
</feature>
<organism evidence="2 3">
    <name type="scientific">Paracoccus saliphilus</name>
    <dbReference type="NCBI Taxonomy" id="405559"/>
    <lineage>
        <taxon>Bacteria</taxon>
        <taxon>Pseudomonadati</taxon>
        <taxon>Pseudomonadota</taxon>
        <taxon>Alphaproteobacteria</taxon>
        <taxon>Rhodobacterales</taxon>
        <taxon>Paracoccaceae</taxon>
        <taxon>Paracoccus</taxon>
    </lineage>
</organism>
<reference evidence="2 3" key="1">
    <citation type="submission" date="2021-01" db="EMBL/GenBank/DDBJ databases">
        <title>Biogeographic distribution of Paracoccus.</title>
        <authorList>
            <person name="Hollensteiner J."/>
            <person name="Leineberger J."/>
            <person name="Brinkhoff T."/>
            <person name="Daniel R."/>
        </authorList>
    </citation>
    <scope>NUCLEOTIDE SEQUENCE [LARGE SCALE GENOMIC DNA]</scope>
    <source>
        <strain evidence="2 3">DSM 18447</strain>
    </source>
</reference>
<keyword evidence="1" id="KW-0812">Transmembrane</keyword>
<gene>
    <name evidence="2" type="ORF">JHX88_08420</name>
</gene>
<dbReference type="Proteomes" id="UP001215549">
    <property type="component" value="Chromosome"/>
</dbReference>
<keyword evidence="1" id="KW-0472">Membrane</keyword>
<proteinExistence type="predicted"/>
<evidence type="ECO:0000256" key="1">
    <source>
        <dbReference type="SAM" id="Phobius"/>
    </source>
</evidence>